<sequence>WMGTHYAVSVFHHGGSFIRYPNGELVYADGEVKRFDDLDLDIDHINMGNLVVMLDDLGYKNHKAMHWYDKNAPELETGINVIDGDQGIRELIDWLRVNEEREFHIYVEHTISKPILAENVEVGERVRAEAVNLDDSSNNEYIPKPGIHISNQDEIGATQYKRKRKENAETDPSSKKKVAEPEAKGKEKVGEAKRVGKGNSPRKNIHGKKSRGGVGPEESDEDVAGQEDVGAGHGARAKNKFYQPELVPSDEEYAYEYDSEALKTPVSTDEEDFRRHAWPEFDDEYAFGEGHFEVGTKFPTLDKFREVVKD</sequence>
<gene>
    <name evidence="3" type="ORF">PIB30_104523</name>
</gene>
<name>A0ABU6U1B0_9FABA</name>
<dbReference type="EMBL" id="JASCZI010094243">
    <property type="protein sequence ID" value="MED6153688.1"/>
    <property type="molecule type" value="Genomic_DNA"/>
</dbReference>
<accession>A0ABU6U1B0</accession>
<comment type="caution">
    <text evidence="3">The sequence shown here is derived from an EMBL/GenBank/DDBJ whole genome shotgun (WGS) entry which is preliminary data.</text>
</comment>
<feature type="domain" description="PB1-like" evidence="2">
    <location>
        <begin position="8"/>
        <end position="109"/>
    </location>
</feature>
<organism evidence="3 4">
    <name type="scientific">Stylosanthes scabra</name>
    <dbReference type="NCBI Taxonomy" id="79078"/>
    <lineage>
        <taxon>Eukaryota</taxon>
        <taxon>Viridiplantae</taxon>
        <taxon>Streptophyta</taxon>
        <taxon>Embryophyta</taxon>
        <taxon>Tracheophyta</taxon>
        <taxon>Spermatophyta</taxon>
        <taxon>Magnoliopsida</taxon>
        <taxon>eudicotyledons</taxon>
        <taxon>Gunneridae</taxon>
        <taxon>Pentapetalae</taxon>
        <taxon>rosids</taxon>
        <taxon>fabids</taxon>
        <taxon>Fabales</taxon>
        <taxon>Fabaceae</taxon>
        <taxon>Papilionoideae</taxon>
        <taxon>50 kb inversion clade</taxon>
        <taxon>dalbergioids sensu lato</taxon>
        <taxon>Dalbergieae</taxon>
        <taxon>Pterocarpus clade</taxon>
        <taxon>Stylosanthes</taxon>
    </lineage>
</organism>
<reference evidence="3 4" key="1">
    <citation type="journal article" date="2023" name="Plants (Basel)">
        <title>Bridging the Gap: Combining Genomics and Transcriptomics Approaches to Understand Stylosanthes scabra, an Orphan Legume from the Brazilian Caatinga.</title>
        <authorList>
            <person name="Ferreira-Neto J.R.C."/>
            <person name="da Silva M.D."/>
            <person name="Binneck E."/>
            <person name="de Melo N.F."/>
            <person name="da Silva R.H."/>
            <person name="de Melo A.L.T.M."/>
            <person name="Pandolfi V."/>
            <person name="Bustamante F.O."/>
            <person name="Brasileiro-Vidal A.C."/>
            <person name="Benko-Iseppon A.M."/>
        </authorList>
    </citation>
    <scope>NUCLEOTIDE SEQUENCE [LARGE SCALE GENOMIC DNA]</scope>
    <source>
        <tissue evidence="3">Leaves</tissue>
    </source>
</reference>
<evidence type="ECO:0000259" key="2">
    <source>
        <dbReference type="Pfam" id="PF26130"/>
    </source>
</evidence>
<feature type="non-terminal residue" evidence="3">
    <location>
        <position position="1"/>
    </location>
</feature>
<evidence type="ECO:0000313" key="3">
    <source>
        <dbReference type="EMBL" id="MED6153688.1"/>
    </source>
</evidence>
<keyword evidence="4" id="KW-1185">Reference proteome</keyword>
<dbReference type="InterPro" id="IPR058594">
    <property type="entry name" value="PB1-like_dom_pln"/>
</dbReference>
<proteinExistence type="predicted"/>
<protein>
    <recommendedName>
        <fullName evidence="2">PB1-like domain-containing protein</fullName>
    </recommendedName>
</protein>
<evidence type="ECO:0000256" key="1">
    <source>
        <dbReference type="SAM" id="MobiDB-lite"/>
    </source>
</evidence>
<feature type="region of interest" description="Disordered" evidence="1">
    <location>
        <begin position="161"/>
        <end position="245"/>
    </location>
</feature>
<feature type="compositionally biased region" description="Basic and acidic residues" evidence="1">
    <location>
        <begin position="166"/>
        <end position="194"/>
    </location>
</feature>
<feature type="non-terminal residue" evidence="3">
    <location>
        <position position="310"/>
    </location>
</feature>
<dbReference type="Proteomes" id="UP001341840">
    <property type="component" value="Unassembled WGS sequence"/>
</dbReference>
<evidence type="ECO:0000313" key="4">
    <source>
        <dbReference type="Proteomes" id="UP001341840"/>
    </source>
</evidence>
<dbReference type="Pfam" id="PF26130">
    <property type="entry name" value="PB1-like"/>
    <property type="match status" value="1"/>
</dbReference>